<name>A0A915I3E7_ROMCU</name>
<proteinExistence type="predicted"/>
<evidence type="ECO:0000313" key="1">
    <source>
        <dbReference type="Proteomes" id="UP000887565"/>
    </source>
</evidence>
<evidence type="ECO:0000313" key="2">
    <source>
        <dbReference type="WBParaSite" id="nRc.2.0.1.t07959-RA"/>
    </source>
</evidence>
<dbReference type="AlphaFoldDB" id="A0A915I3E7"/>
<protein>
    <submittedName>
        <fullName evidence="2">Uncharacterized protein</fullName>
    </submittedName>
</protein>
<dbReference type="Proteomes" id="UP000887565">
    <property type="component" value="Unplaced"/>
</dbReference>
<reference evidence="2" key="1">
    <citation type="submission" date="2022-11" db="UniProtKB">
        <authorList>
            <consortium name="WormBaseParasite"/>
        </authorList>
    </citation>
    <scope>IDENTIFICATION</scope>
</reference>
<accession>A0A915I3E7</accession>
<organism evidence="1 2">
    <name type="scientific">Romanomermis culicivorax</name>
    <name type="common">Nematode worm</name>
    <dbReference type="NCBI Taxonomy" id="13658"/>
    <lineage>
        <taxon>Eukaryota</taxon>
        <taxon>Metazoa</taxon>
        <taxon>Ecdysozoa</taxon>
        <taxon>Nematoda</taxon>
        <taxon>Enoplea</taxon>
        <taxon>Dorylaimia</taxon>
        <taxon>Mermithida</taxon>
        <taxon>Mermithoidea</taxon>
        <taxon>Mermithidae</taxon>
        <taxon>Romanomermis</taxon>
    </lineage>
</organism>
<sequence length="115" mass="13360">MMPRSGYHMSYFTAILCIDSLCNDISHRSEKPKKGEHKSCIEKCHGNMLSNLVRVLYNEKKKLKVHKRVAHFKRAPTYTIRMETDPIKKSPHPAKIKIPLIKPMMISRTDVEAKK</sequence>
<keyword evidence="1" id="KW-1185">Reference proteome</keyword>
<dbReference type="WBParaSite" id="nRc.2.0.1.t07959-RA">
    <property type="protein sequence ID" value="nRc.2.0.1.t07959-RA"/>
    <property type="gene ID" value="nRc.2.0.1.g07959"/>
</dbReference>